<name>A0A934SHX0_9RHOB</name>
<dbReference type="SUPFAM" id="SSF48498">
    <property type="entry name" value="Tetracyclin repressor-like, C-terminal domain"/>
    <property type="match status" value="1"/>
</dbReference>
<reference evidence="4" key="1">
    <citation type="submission" date="2021-01" db="EMBL/GenBank/DDBJ databases">
        <title>Paracoccus amoyensis sp. nov., isolated from the surface seawater along the coast of Xiamen Island, China.</title>
        <authorList>
            <person name="Lyu L."/>
        </authorList>
    </citation>
    <scope>NUCLEOTIDE SEQUENCE</scope>
    <source>
        <strain evidence="4">MJ17</strain>
    </source>
</reference>
<keyword evidence="1" id="KW-0805">Transcription regulation</keyword>
<sequence>MQRRGGSIYSKAVEATTTLISETGQMPSVGEVASSIDVPETELIQLFPDMTHLIGAMAESALMLLQDLCIRIVVEADSEDPVAQFEALACAYVEWAYTYPREFRIIGAMPATQFEGSEKLVRYEKSIHDLMLKLLRRAQAKQMLAETEDLHSLVAIAHTYAYGVASKMLVGDLARWLPGRHDRDAARVALSIFIRKVLR</sequence>
<dbReference type="InterPro" id="IPR025996">
    <property type="entry name" value="MT1864/Rv1816-like_C"/>
</dbReference>
<gene>
    <name evidence="4" type="ORF">JJJ17_15795</name>
</gene>
<dbReference type="Proteomes" id="UP000640485">
    <property type="component" value="Unassembled WGS sequence"/>
</dbReference>
<comment type="caution">
    <text evidence="4">The sequence shown here is derived from an EMBL/GenBank/DDBJ whole genome shotgun (WGS) entry which is preliminary data.</text>
</comment>
<evidence type="ECO:0000256" key="1">
    <source>
        <dbReference type="ARBA" id="ARBA00023015"/>
    </source>
</evidence>
<organism evidence="4 5">
    <name type="scientific">Paracoccus caeni</name>
    <dbReference type="NCBI Taxonomy" id="657651"/>
    <lineage>
        <taxon>Bacteria</taxon>
        <taxon>Pseudomonadati</taxon>
        <taxon>Pseudomonadota</taxon>
        <taxon>Alphaproteobacteria</taxon>
        <taxon>Rhodobacterales</taxon>
        <taxon>Paracoccaceae</taxon>
        <taxon>Paracoccus</taxon>
    </lineage>
</organism>
<evidence type="ECO:0000259" key="3">
    <source>
        <dbReference type="Pfam" id="PF13305"/>
    </source>
</evidence>
<dbReference type="AlphaFoldDB" id="A0A934SHX0"/>
<protein>
    <submittedName>
        <fullName evidence="4">WHG domain-containing protein</fullName>
    </submittedName>
</protein>
<evidence type="ECO:0000256" key="2">
    <source>
        <dbReference type="ARBA" id="ARBA00023163"/>
    </source>
</evidence>
<proteinExistence type="predicted"/>
<evidence type="ECO:0000313" key="4">
    <source>
        <dbReference type="EMBL" id="MBK4217391.1"/>
    </source>
</evidence>
<keyword evidence="2" id="KW-0804">Transcription</keyword>
<accession>A0A934SHX0</accession>
<feature type="domain" description="HTH-type transcriptional regulator MT1864/Rv1816-like C-terminal" evidence="3">
    <location>
        <begin position="86"/>
        <end position="182"/>
    </location>
</feature>
<dbReference type="Gene3D" id="1.10.357.10">
    <property type="entry name" value="Tetracycline Repressor, domain 2"/>
    <property type="match status" value="1"/>
</dbReference>
<dbReference type="EMBL" id="JAEPRQ010000007">
    <property type="protein sequence ID" value="MBK4217391.1"/>
    <property type="molecule type" value="Genomic_DNA"/>
</dbReference>
<evidence type="ECO:0000313" key="5">
    <source>
        <dbReference type="Proteomes" id="UP000640485"/>
    </source>
</evidence>
<dbReference type="InterPro" id="IPR036271">
    <property type="entry name" value="Tet_transcr_reg_TetR-rel_C_sf"/>
</dbReference>
<keyword evidence="5" id="KW-1185">Reference proteome</keyword>
<dbReference type="Pfam" id="PF13305">
    <property type="entry name" value="TetR_C_33"/>
    <property type="match status" value="1"/>
</dbReference>